<comment type="caution">
    <text evidence="2">The sequence shown here is derived from an EMBL/GenBank/DDBJ whole genome shotgun (WGS) entry which is preliminary data.</text>
</comment>
<evidence type="ECO:0000313" key="3">
    <source>
        <dbReference type="Proteomes" id="UP001055125"/>
    </source>
</evidence>
<dbReference type="Proteomes" id="UP001055125">
    <property type="component" value="Unassembled WGS sequence"/>
</dbReference>
<evidence type="ECO:0000259" key="1">
    <source>
        <dbReference type="Pfam" id="PF00724"/>
    </source>
</evidence>
<protein>
    <submittedName>
        <fullName evidence="2">N-ethylmaleimide reductase</fullName>
    </submittedName>
</protein>
<dbReference type="SUPFAM" id="SSF51395">
    <property type="entry name" value="FMN-linked oxidoreductases"/>
    <property type="match status" value="1"/>
</dbReference>
<organism evidence="2 3">
    <name type="scientific">Methylobacterium iners</name>
    <dbReference type="NCBI Taxonomy" id="418707"/>
    <lineage>
        <taxon>Bacteria</taxon>
        <taxon>Pseudomonadati</taxon>
        <taxon>Pseudomonadota</taxon>
        <taxon>Alphaproteobacteria</taxon>
        <taxon>Hyphomicrobiales</taxon>
        <taxon>Methylobacteriaceae</taxon>
        <taxon>Methylobacterium</taxon>
    </lineage>
</organism>
<evidence type="ECO:0000313" key="2">
    <source>
        <dbReference type="EMBL" id="GJD94280.1"/>
    </source>
</evidence>
<dbReference type="CDD" id="cd02933">
    <property type="entry name" value="OYE_like_FMN"/>
    <property type="match status" value="1"/>
</dbReference>
<reference evidence="2" key="1">
    <citation type="journal article" date="2021" name="Front. Microbiol.">
        <title>Comprehensive Comparative Genomics and Phenotyping of Methylobacterium Species.</title>
        <authorList>
            <person name="Alessa O."/>
            <person name="Ogura Y."/>
            <person name="Fujitani Y."/>
            <person name="Takami H."/>
            <person name="Hayashi T."/>
            <person name="Sahin N."/>
            <person name="Tani A."/>
        </authorList>
    </citation>
    <scope>NUCLEOTIDE SEQUENCE</scope>
    <source>
        <strain evidence="2">DSM 19015</strain>
    </source>
</reference>
<sequence>MPSLSDPIRIGAIEAKNRVFMAPLTRARASRAHVPTPIMVEYYRQRASAGLILTEATGISREGLGWPFAPGIWSDEQVEAWKPIVRAVHEEGGRILCQLWHMGRIVHPDFLGGEKPVSASATTAPDQAHTYEGKKPYAEARPLELDEIPRLLADYERAARNAVAAGFDGVQIHAANGYLIDQFLRDGSNFRTDRYGGSIENRVRLLAEVTERVASVVGRDRTGVRLSPNGAIQGVDDSNPDALFGPAAAALAGIGIAFVELREPGPEGTFGKPNHPPVAPTIKRAFGGPLVLNSDYDGPRAQAVLDAGEADAIAFGRPFIANPDLPARLAAGAPLNKDDARTWYSQGPEGYVDYPVLAASRAA</sequence>
<name>A0ABQ4RU01_9HYPH</name>
<proteinExistence type="predicted"/>
<dbReference type="InterPro" id="IPR013785">
    <property type="entry name" value="Aldolase_TIM"/>
</dbReference>
<keyword evidence="3" id="KW-1185">Reference proteome</keyword>
<dbReference type="InterPro" id="IPR045247">
    <property type="entry name" value="Oye-like"/>
</dbReference>
<dbReference type="Pfam" id="PF00724">
    <property type="entry name" value="Oxidored_FMN"/>
    <property type="match status" value="1"/>
</dbReference>
<reference evidence="2" key="2">
    <citation type="submission" date="2021-08" db="EMBL/GenBank/DDBJ databases">
        <authorList>
            <person name="Tani A."/>
            <person name="Ola A."/>
            <person name="Ogura Y."/>
            <person name="Katsura K."/>
            <person name="Hayashi T."/>
        </authorList>
    </citation>
    <scope>NUCLEOTIDE SEQUENCE</scope>
    <source>
        <strain evidence="2">DSM 19015</strain>
    </source>
</reference>
<accession>A0ABQ4RU01</accession>
<dbReference type="PANTHER" id="PTHR22893:SF91">
    <property type="entry name" value="NADPH DEHYDROGENASE 2-RELATED"/>
    <property type="match status" value="1"/>
</dbReference>
<feature type="domain" description="NADH:flavin oxidoreductase/NADH oxidase N-terminal" evidence="1">
    <location>
        <begin position="4"/>
        <end position="336"/>
    </location>
</feature>
<gene>
    <name evidence="2" type="primary">nemA</name>
    <name evidence="2" type="ORF">OCOJLMKI_1482</name>
</gene>
<dbReference type="EMBL" id="BPQP01000020">
    <property type="protein sequence ID" value="GJD94280.1"/>
    <property type="molecule type" value="Genomic_DNA"/>
</dbReference>
<dbReference type="PANTHER" id="PTHR22893">
    <property type="entry name" value="NADH OXIDOREDUCTASE-RELATED"/>
    <property type="match status" value="1"/>
</dbReference>
<dbReference type="InterPro" id="IPR001155">
    <property type="entry name" value="OxRdtase_FMN_N"/>
</dbReference>
<dbReference type="Gene3D" id="3.20.20.70">
    <property type="entry name" value="Aldolase class I"/>
    <property type="match status" value="1"/>
</dbReference>
<dbReference type="RefSeq" id="WP_238243459.1">
    <property type="nucleotide sequence ID" value="NZ_BPQP01000020.1"/>
</dbReference>